<evidence type="ECO:0000313" key="2">
    <source>
        <dbReference type="Proteomes" id="UP000715781"/>
    </source>
</evidence>
<name>A0A951Q7X7_9NOST</name>
<comment type="caution">
    <text evidence="1">The sequence shown here is derived from an EMBL/GenBank/DDBJ whole genome shotgun (WGS) entry which is preliminary data.</text>
</comment>
<gene>
    <name evidence="1" type="ORF">KME32_35580</name>
</gene>
<sequence>MLGMNNEFINQLRAELDVWDNSPTECDGHSRVVSTVLFNKGIEHTIWCGSLQWLGHGQVSPHYWIELPECGFIIDYRARMWCANMENPKLVDMEVPHSIFNPKDWNQVQYTKIQQQFPSGFGVPLNDWLFKILTMRI</sequence>
<dbReference type="AlphaFoldDB" id="A0A951Q7X7"/>
<proteinExistence type="predicted"/>
<accession>A0A951Q7X7</accession>
<protein>
    <submittedName>
        <fullName evidence="1">Uncharacterized protein</fullName>
    </submittedName>
</protein>
<reference evidence="1" key="2">
    <citation type="journal article" date="2022" name="Microbiol. Resour. Announc.">
        <title>Metagenome Sequencing to Explore Phylogenomics of Terrestrial Cyanobacteria.</title>
        <authorList>
            <person name="Ward R.D."/>
            <person name="Stajich J.E."/>
            <person name="Johansen J.R."/>
            <person name="Huntemann M."/>
            <person name="Clum A."/>
            <person name="Foster B."/>
            <person name="Foster B."/>
            <person name="Roux S."/>
            <person name="Palaniappan K."/>
            <person name="Varghese N."/>
            <person name="Mukherjee S."/>
            <person name="Reddy T.B.K."/>
            <person name="Daum C."/>
            <person name="Copeland A."/>
            <person name="Chen I.A."/>
            <person name="Ivanova N.N."/>
            <person name="Kyrpides N.C."/>
            <person name="Shapiro N."/>
            <person name="Eloe-Fadrosh E.A."/>
            <person name="Pietrasiak N."/>
        </authorList>
    </citation>
    <scope>NUCLEOTIDE SEQUENCE</scope>
    <source>
        <strain evidence="1">JT2-VF2</strain>
    </source>
</reference>
<organism evidence="1 2">
    <name type="scientific">Mojavia pulchra JT2-VF2</name>
    <dbReference type="NCBI Taxonomy" id="287848"/>
    <lineage>
        <taxon>Bacteria</taxon>
        <taxon>Bacillati</taxon>
        <taxon>Cyanobacteriota</taxon>
        <taxon>Cyanophyceae</taxon>
        <taxon>Nostocales</taxon>
        <taxon>Nostocaceae</taxon>
    </lineage>
</organism>
<evidence type="ECO:0000313" key="1">
    <source>
        <dbReference type="EMBL" id="MBW4566292.1"/>
    </source>
</evidence>
<dbReference type="Proteomes" id="UP000715781">
    <property type="component" value="Unassembled WGS sequence"/>
</dbReference>
<reference evidence="1" key="1">
    <citation type="submission" date="2021-05" db="EMBL/GenBank/DDBJ databases">
        <authorList>
            <person name="Pietrasiak N."/>
            <person name="Ward R."/>
            <person name="Stajich J.E."/>
            <person name="Kurbessoian T."/>
        </authorList>
    </citation>
    <scope>NUCLEOTIDE SEQUENCE</scope>
    <source>
        <strain evidence="1">JT2-VF2</strain>
    </source>
</reference>
<dbReference type="EMBL" id="JAHHHN010000072">
    <property type="protein sequence ID" value="MBW4566292.1"/>
    <property type="molecule type" value="Genomic_DNA"/>
</dbReference>